<keyword evidence="2" id="KW-0560">Oxidoreductase</keyword>
<dbReference type="InterPro" id="IPR051911">
    <property type="entry name" value="SDR_oxidoreductase"/>
</dbReference>
<protein>
    <submittedName>
        <fullName evidence="4">Short-chain dehydrogenase</fullName>
    </submittedName>
</protein>
<dbReference type="GO" id="GO:0016491">
    <property type="term" value="F:oxidoreductase activity"/>
    <property type="evidence" value="ECO:0007669"/>
    <property type="project" value="UniProtKB-KW"/>
</dbReference>
<dbReference type="PRINTS" id="PR00081">
    <property type="entry name" value="GDHRDH"/>
</dbReference>
<dbReference type="CDD" id="cd05374">
    <property type="entry name" value="17beta-HSD-like_SDR_c"/>
    <property type="match status" value="1"/>
</dbReference>
<dbReference type="InterPro" id="IPR020904">
    <property type="entry name" value="Sc_DH/Rdtase_CS"/>
</dbReference>
<evidence type="ECO:0000256" key="2">
    <source>
        <dbReference type="ARBA" id="ARBA00023002"/>
    </source>
</evidence>
<dbReference type="EMBL" id="LQNU01000066">
    <property type="protein sequence ID" value="KZE78094.1"/>
    <property type="molecule type" value="Genomic_DNA"/>
</dbReference>
<dbReference type="Gene3D" id="3.40.50.720">
    <property type="entry name" value="NAD(P)-binding Rossmann-like Domain"/>
    <property type="match status" value="1"/>
</dbReference>
<comment type="similarity">
    <text evidence="1 3">Belongs to the short-chain dehydrogenases/reductases (SDR) family.</text>
</comment>
<sequence>MSKIVFITGGSSGIGRSVGEYLTQHGYKVYGTSRNPERVTDSKIPLVKLDVRDVESIKAAIKEVIDIEGRIDVLINNAGVGITGPIEEIPAEHILNNFQTNVFGPIEVMKAVLPFMRERRSGLIINVTSIAGYMGLPFRGIYSSSKGALELITEALRMELKPFNVEVTNVAPGDFATNIAAGRYHAPVLEGSAYKEVYQMSLDMMDEHVDSGGDPIEMAKAIHKVINTPKPKVRYKVGEPLQKFSLILKKILPGKMYEKMLMNHYKIKG</sequence>
<dbReference type="Pfam" id="PF00106">
    <property type="entry name" value="adh_short"/>
    <property type="match status" value="1"/>
</dbReference>
<gene>
    <name evidence="4" type="ORF">AV926_13720</name>
</gene>
<evidence type="ECO:0000256" key="3">
    <source>
        <dbReference type="RuleBase" id="RU000363"/>
    </source>
</evidence>
<dbReference type="InterPro" id="IPR036291">
    <property type="entry name" value="NAD(P)-bd_dom_sf"/>
</dbReference>
<evidence type="ECO:0000256" key="1">
    <source>
        <dbReference type="ARBA" id="ARBA00006484"/>
    </source>
</evidence>
<organism evidence="4 5">
    <name type="scientific">Myroides marinus</name>
    <dbReference type="NCBI Taxonomy" id="703342"/>
    <lineage>
        <taxon>Bacteria</taxon>
        <taxon>Pseudomonadati</taxon>
        <taxon>Bacteroidota</taxon>
        <taxon>Flavobacteriia</taxon>
        <taxon>Flavobacteriales</taxon>
        <taxon>Flavobacteriaceae</taxon>
        <taxon>Myroides</taxon>
    </lineage>
</organism>
<keyword evidence="5" id="KW-1185">Reference proteome</keyword>
<proteinExistence type="inferred from homology"/>
<dbReference type="RefSeq" id="WP_038987445.1">
    <property type="nucleotide sequence ID" value="NZ_JWJO01000048.1"/>
</dbReference>
<evidence type="ECO:0000313" key="5">
    <source>
        <dbReference type="Proteomes" id="UP000076630"/>
    </source>
</evidence>
<dbReference type="PROSITE" id="PS00061">
    <property type="entry name" value="ADH_SHORT"/>
    <property type="match status" value="1"/>
</dbReference>
<dbReference type="InterPro" id="IPR002347">
    <property type="entry name" value="SDR_fam"/>
</dbReference>
<dbReference type="AlphaFoldDB" id="A0A161S1J6"/>
<reference evidence="4 5" key="1">
    <citation type="submission" date="2016-01" db="EMBL/GenBank/DDBJ databases">
        <title>Whole genome sequencing of Myroides marinus L41.</title>
        <authorList>
            <person name="Hong K.W."/>
        </authorList>
    </citation>
    <scope>NUCLEOTIDE SEQUENCE [LARGE SCALE GENOMIC DNA]</scope>
    <source>
        <strain evidence="4 5">L41</strain>
    </source>
</reference>
<name>A0A161S1J6_9FLAO</name>
<dbReference type="PRINTS" id="PR00080">
    <property type="entry name" value="SDRFAMILY"/>
</dbReference>
<comment type="caution">
    <text evidence="4">The sequence shown here is derived from an EMBL/GenBank/DDBJ whole genome shotgun (WGS) entry which is preliminary data.</text>
</comment>
<dbReference type="SUPFAM" id="SSF51735">
    <property type="entry name" value="NAD(P)-binding Rossmann-fold domains"/>
    <property type="match status" value="1"/>
</dbReference>
<accession>A0A161S1J6</accession>
<dbReference type="PANTHER" id="PTHR43976:SF16">
    <property type="entry name" value="SHORT-CHAIN DEHYDROGENASE_REDUCTASE FAMILY PROTEIN"/>
    <property type="match status" value="1"/>
</dbReference>
<dbReference type="PANTHER" id="PTHR43976">
    <property type="entry name" value="SHORT CHAIN DEHYDROGENASE"/>
    <property type="match status" value="1"/>
</dbReference>
<dbReference type="OrthoDB" id="822355at2"/>
<evidence type="ECO:0000313" key="4">
    <source>
        <dbReference type="EMBL" id="KZE78094.1"/>
    </source>
</evidence>
<dbReference type="Proteomes" id="UP000076630">
    <property type="component" value="Unassembled WGS sequence"/>
</dbReference>